<evidence type="ECO:0000313" key="1">
    <source>
        <dbReference type="EMBL" id="PWU24139.1"/>
    </source>
</evidence>
<dbReference type="EMBL" id="PSRQ01000010">
    <property type="protein sequence ID" value="PWU24139.1"/>
    <property type="molecule type" value="Genomic_DNA"/>
</dbReference>
<dbReference type="AlphaFoldDB" id="A0A317JV70"/>
<name>A0A317JV70_9BACT</name>
<protein>
    <submittedName>
        <fullName evidence="1">Uncharacterized protein</fullName>
    </submittedName>
</protein>
<accession>A0A317JV70</accession>
<dbReference type="Proteomes" id="UP000246104">
    <property type="component" value="Unassembled WGS sequence"/>
</dbReference>
<evidence type="ECO:0000313" key="2">
    <source>
        <dbReference type="Proteomes" id="UP000246104"/>
    </source>
</evidence>
<organism evidence="1 2">
    <name type="scientific">Candidatus Cerribacteria bacterium 'Amazon FNV 2010 28 9'</name>
    <dbReference type="NCBI Taxonomy" id="2081795"/>
    <lineage>
        <taxon>Bacteria</taxon>
        <taxon>Candidatus Cerribacteria</taxon>
    </lineage>
</organism>
<proteinExistence type="predicted"/>
<sequence length="381" mass="44785">MHYDHLAKALRSYYVVVGNRFVFLNGMSLNQLAIEMNDRLDGEIDASIFSKVLNADRLFSPHQIEAFSDILKLNTYHRKWLHFCLYRDQCIENGTEITFDFLHPTDTYYYCKAILKEIHDSMYSGEAQSSLALTEYCIELLEPHIIPESSRKFNKLILLYCKAVYFHARIISSSALPNEVFTRINLDLHRLLRIERQSFFARAYRLTLITNAQYIATNYGKYLTSILGHNVSQLAWEAYTLFPHINSEAIFALRNFLVISEYAHKDQEAFEHVYDIIKKSELDKKEDFAIEIAYKHLHTSMLKISVNNKNKNILSQFKFGEDCEYDNDVYDLSNIRAQLEIMNKLKMNDKTTQKKLKERGLYIAHIKNYVRHEKNILLLTQ</sequence>
<reference evidence="1 2" key="1">
    <citation type="submission" date="2018-02" db="EMBL/GenBank/DDBJ databases">
        <title>Genomic Reconstructions from Amazon Rainforest and Pasture Soil Reveal Novel Insights into the Physiology of Candidate Phyla in Tropical Sites.</title>
        <authorList>
            <person name="Kroeger M.E."/>
            <person name="Delmont T."/>
            <person name="Eren A.M."/>
            <person name="Guo J."/>
            <person name="Meyer K.M."/>
            <person name="Khan K."/>
            <person name="Rodrigues J.L.M."/>
            <person name="Bohannan B.J.M."/>
            <person name="Tringe S."/>
            <person name="Borges C.D."/>
            <person name="Tiedje J."/>
            <person name="Tsai S.M."/>
            <person name="Nusslein K."/>
        </authorList>
    </citation>
    <scope>NUCLEOTIDE SEQUENCE [LARGE SCALE GENOMIC DNA]</scope>
    <source>
        <strain evidence="1">Amazon FNV 2010 28 9</strain>
    </source>
</reference>
<gene>
    <name evidence="1" type="ORF">C5B42_00560</name>
</gene>
<comment type="caution">
    <text evidence="1">The sequence shown here is derived from an EMBL/GenBank/DDBJ whole genome shotgun (WGS) entry which is preliminary data.</text>
</comment>